<evidence type="ECO:0000256" key="1">
    <source>
        <dbReference type="SAM" id="SignalP"/>
    </source>
</evidence>
<proteinExistence type="predicted"/>
<sequence>MRRLLTPLLFTCLSLQAHAQPATLLPGEAEYRQAVPILDEIDRRMMELVNRRGPDGRMNEASRQAFVDYTQQHLPSANTLLEAAIAAGNPAAEYRLAQLLGVLDGQGQRAKICGLFKSSLNRGFTPAALQMRVNCLSDIDTPEYIAQVKALPEMPGPYARYYPQPTILEYCSQARPMPTVVMQLDEPAFRANLYFAMRDVLVDADAKDKNVKFAYQFKALEYGCPRVQGWLDRQI</sequence>
<feature type="chain" id="PRO_5019582940" description="Sel1 repeat family protein" evidence="1">
    <location>
        <begin position="20"/>
        <end position="235"/>
    </location>
</feature>
<evidence type="ECO:0000313" key="2">
    <source>
        <dbReference type="EMBL" id="AZL67977.1"/>
    </source>
</evidence>
<name>A0A3S8UI56_9PSED</name>
<evidence type="ECO:0000313" key="3">
    <source>
        <dbReference type="Proteomes" id="UP000268230"/>
    </source>
</evidence>
<dbReference type="Proteomes" id="UP000268230">
    <property type="component" value="Chromosome"/>
</dbReference>
<dbReference type="AlphaFoldDB" id="A0A3S8UI56"/>
<protein>
    <recommendedName>
        <fullName evidence="4">Sel1 repeat family protein</fullName>
    </recommendedName>
</protein>
<accession>A0A3S8UI56</accession>
<dbReference type="KEGG" id="pory:EJA05_09595"/>
<keyword evidence="1" id="KW-0732">Signal</keyword>
<reference evidence="2 3" key="1">
    <citation type="submission" date="2018-12" db="EMBL/GenBank/DDBJ databases">
        <authorList>
            <person name="Li S."/>
            <person name="Yang R."/>
            <person name="Chen G."/>
            <person name="Zou L."/>
            <person name="Zhang C."/>
            <person name="Chen Y."/>
            <person name="Liu Z."/>
            <person name="Li Y."/>
            <person name="Yan Y."/>
            <person name="Huang M."/>
            <person name="Chen T."/>
        </authorList>
    </citation>
    <scope>NUCLEOTIDE SEQUENCE [LARGE SCALE GENOMIC DNA]</scope>
    <source>
        <strain evidence="2 3">1257</strain>
    </source>
</reference>
<evidence type="ECO:0008006" key="4">
    <source>
        <dbReference type="Google" id="ProtNLM"/>
    </source>
</evidence>
<dbReference type="EMBL" id="CP034338">
    <property type="protein sequence ID" value="AZL67977.1"/>
    <property type="molecule type" value="Genomic_DNA"/>
</dbReference>
<organism evidence="2 3">
    <name type="scientific">Pseudomonas entomophila</name>
    <dbReference type="NCBI Taxonomy" id="312306"/>
    <lineage>
        <taxon>Bacteria</taxon>
        <taxon>Pseudomonadati</taxon>
        <taxon>Pseudomonadota</taxon>
        <taxon>Gammaproteobacteria</taxon>
        <taxon>Pseudomonadales</taxon>
        <taxon>Pseudomonadaceae</taxon>
        <taxon>Pseudomonas</taxon>
    </lineage>
</organism>
<dbReference type="OrthoDB" id="6949568at2"/>
<feature type="signal peptide" evidence="1">
    <location>
        <begin position="1"/>
        <end position="19"/>
    </location>
</feature>
<gene>
    <name evidence="2" type="ORF">EJA05_09595</name>
</gene>